<sequence length="62" mass="7734">MYKCMLPEIIRHIYDFMDIKCNCCLRCIHHPNEIKHMFKYSLHHEKPKIYYYCSDDCLMFLN</sequence>
<organism evidence="1">
    <name type="scientific">viral metagenome</name>
    <dbReference type="NCBI Taxonomy" id="1070528"/>
    <lineage>
        <taxon>unclassified sequences</taxon>
        <taxon>metagenomes</taxon>
        <taxon>organismal metagenomes</taxon>
    </lineage>
</organism>
<evidence type="ECO:0008006" key="2">
    <source>
        <dbReference type="Google" id="ProtNLM"/>
    </source>
</evidence>
<dbReference type="EMBL" id="MN740916">
    <property type="protein sequence ID" value="QHU17611.1"/>
    <property type="molecule type" value="Genomic_DNA"/>
</dbReference>
<dbReference type="AlphaFoldDB" id="A0A6C0KKB7"/>
<accession>A0A6C0KKB7</accession>
<reference evidence="1" key="1">
    <citation type="journal article" date="2020" name="Nature">
        <title>Giant virus diversity and host interactions through global metagenomics.</title>
        <authorList>
            <person name="Schulz F."/>
            <person name="Roux S."/>
            <person name="Paez-Espino D."/>
            <person name="Jungbluth S."/>
            <person name="Walsh D.A."/>
            <person name="Denef V.J."/>
            <person name="McMahon K.D."/>
            <person name="Konstantinidis K.T."/>
            <person name="Eloe-Fadrosh E.A."/>
            <person name="Kyrpides N.C."/>
            <person name="Woyke T."/>
        </authorList>
    </citation>
    <scope>NUCLEOTIDE SEQUENCE</scope>
    <source>
        <strain evidence="1">GVMAG-S-3300012919-55</strain>
    </source>
</reference>
<name>A0A6C0KKB7_9ZZZZ</name>
<proteinExistence type="predicted"/>
<evidence type="ECO:0000313" key="1">
    <source>
        <dbReference type="EMBL" id="QHU17611.1"/>
    </source>
</evidence>
<protein>
    <recommendedName>
        <fullName evidence="2">MYM-type domain-containing protein</fullName>
    </recommendedName>
</protein>